<sequence length="110" mass="12811">MIFSSPAIQSPGYQKPGDFQLTTVKHFTQFQEMLPIFSIISNSNAHKQLEFEFKSHNLYPDIYNPDLIQKTTLLTDFSLYTVFELDYLGLIPRLVLLMEKEMQPRAYACI</sequence>
<protein>
    <submittedName>
        <fullName evidence="1">Uncharacterized protein</fullName>
    </submittedName>
</protein>
<feature type="non-terminal residue" evidence="1">
    <location>
        <position position="110"/>
    </location>
</feature>
<evidence type="ECO:0000313" key="1">
    <source>
        <dbReference type="EMBL" id="GAG12603.1"/>
    </source>
</evidence>
<organism evidence="1">
    <name type="scientific">marine sediment metagenome</name>
    <dbReference type="NCBI Taxonomy" id="412755"/>
    <lineage>
        <taxon>unclassified sequences</taxon>
        <taxon>metagenomes</taxon>
        <taxon>ecological metagenomes</taxon>
    </lineage>
</organism>
<name>X0VJE2_9ZZZZ</name>
<dbReference type="EMBL" id="BARS01020916">
    <property type="protein sequence ID" value="GAG12603.1"/>
    <property type="molecule type" value="Genomic_DNA"/>
</dbReference>
<proteinExistence type="predicted"/>
<accession>X0VJE2</accession>
<dbReference type="AlphaFoldDB" id="X0VJE2"/>
<reference evidence="1" key="1">
    <citation type="journal article" date="2014" name="Front. Microbiol.">
        <title>High frequency of phylogenetically diverse reductive dehalogenase-homologous genes in deep subseafloor sedimentary metagenomes.</title>
        <authorList>
            <person name="Kawai M."/>
            <person name="Futagami T."/>
            <person name="Toyoda A."/>
            <person name="Takaki Y."/>
            <person name="Nishi S."/>
            <person name="Hori S."/>
            <person name="Arai W."/>
            <person name="Tsubouchi T."/>
            <person name="Morono Y."/>
            <person name="Uchiyama I."/>
            <person name="Ito T."/>
            <person name="Fujiyama A."/>
            <person name="Inagaki F."/>
            <person name="Takami H."/>
        </authorList>
    </citation>
    <scope>NUCLEOTIDE SEQUENCE</scope>
    <source>
        <strain evidence="1">Expedition CK06-06</strain>
    </source>
</reference>
<comment type="caution">
    <text evidence="1">The sequence shown here is derived from an EMBL/GenBank/DDBJ whole genome shotgun (WGS) entry which is preliminary data.</text>
</comment>
<gene>
    <name evidence="1" type="ORF">S01H1_33676</name>
</gene>